<sequence>MGIAIARGESSGDDGSQGLGDRSPLPISHYRLAITHYRLAITHYLLPITYYLSPK</sequence>
<feature type="region of interest" description="Disordered" evidence="1">
    <location>
        <begin position="1"/>
        <end position="20"/>
    </location>
</feature>
<accession>F4XVV0</accession>
<keyword evidence="3" id="KW-1185">Reference proteome</keyword>
<dbReference type="HOGENOM" id="CLU_3027339_0_0_3"/>
<proteinExistence type="predicted"/>
<dbReference type="Proteomes" id="UP000003959">
    <property type="component" value="Unassembled WGS sequence"/>
</dbReference>
<organism evidence="2 3">
    <name type="scientific">Moorena producens 3L</name>
    <dbReference type="NCBI Taxonomy" id="489825"/>
    <lineage>
        <taxon>Bacteria</taxon>
        <taxon>Bacillati</taxon>
        <taxon>Cyanobacteriota</taxon>
        <taxon>Cyanophyceae</taxon>
        <taxon>Coleofasciculales</taxon>
        <taxon>Coleofasciculaceae</taxon>
        <taxon>Moorena</taxon>
    </lineage>
</organism>
<evidence type="ECO:0000256" key="1">
    <source>
        <dbReference type="SAM" id="MobiDB-lite"/>
    </source>
</evidence>
<reference evidence="3" key="1">
    <citation type="journal article" date="2011" name="Proc. Natl. Acad. Sci. U.S.A.">
        <title>Genomic insights into the physiology and ecology of the marine filamentous cyanobacterium Lyngbya majuscula.</title>
        <authorList>
            <person name="Jones A.C."/>
            <person name="Monroe E.A."/>
            <person name="Podell S."/>
            <person name="Hess W.R."/>
            <person name="Klages S."/>
            <person name="Esquenazi E."/>
            <person name="Niessen S."/>
            <person name="Hoover H."/>
            <person name="Rothmann M."/>
            <person name="Lasken R.S."/>
            <person name="Yates J.R.III."/>
            <person name="Reinhardt R."/>
            <person name="Kube M."/>
            <person name="Burkart M.D."/>
            <person name="Allen E.E."/>
            <person name="Dorrestein P.C."/>
            <person name="Gerwick W.H."/>
            <person name="Gerwick L."/>
        </authorList>
    </citation>
    <scope>NUCLEOTIDE SEQUENCE [LARGE SCALE GENOMIC DNA]</scope>
    <source>
        <strain evidence="3">3L</strain>
    </source>
</reference>
<evidence type="ECO:0000313" key="2">
    <source>
        <dbReference type="EMBL" id="EGJ31363.1"/>
    </source>
</evidence>
<dbReference type="EMBL" id="GL890940">
    <property type="protein sequence ID" value="EGJ31363.1"/>
    <property type="molecule type" value="Genomic_DNA"/>
</dbReference>
<protein>
    <submittedName>
        <fullName evidence="2">Uncharacterized protein</fullName>
    </submittedName>
</protein>
<dbReference type="RefSeq" id="WP_008187237.1">
    <property type="nucleotide sequence ID" value="NZ_GL890940.1"/>
</dbReference>
<gene>
    <name evidence="2" type="ORF">LYNGBM3L_41090</name>
</gene>
<evidence type="ECO:0000313" key="3">
    <source>
        <dbReference type="Proteomes" id="UP000003959"/>
    </source>
</evidence>
<name>F4XVV0_9CYAN</name>
<dbReference type="AlphaFoldDB" id="F4XVV0"/>